<gene>
    <name evidence="1" type="ORF">BJ997_004246</name>
</gene>
<dbReference type="Pfam" id="PF08798">
    <property type="entry name" value="CRISPR_assoc"/>
    <property type="match status" value="1"/>
</dbReference>
<proteinExistence type="predicted"/>
<dbReference type="AlphaFoldDB" id="A0A7W9A143"/>
<dbReference type="OrthoDB" id="9795689at2"/>
<evidence type="ECO:0000313" key="2">
    <source>
        <dbReference type="Proteomes" id="UP000561726"/>
    </source>
</evidence>
<reference evidence="1 2" key="1">
    <citation type="submission" date="2020-08" db="EMBL/GenBank/DDBJ databases">
        <title>Sequencing the genomes of 1000 actinobacteria strains.</title>
        <authorList>
            <person name="Klenk H.-P."/>
        </authorList>
    </citation>
    <scope>NUCLEOTIDE SEQUENCE [LARGE SCALE GENOMIC DNA]</scope>
    <source>
        <strain evidence="1 2">DSM 21065</strain>
    </source>
</reference>
<evidence type="ECO:0000313" key="1">
    <source>
        <dbReference type="EMBL" id="MBB5643635.1"/>
    </source>
</evidence>
<dbReference type="InterPro" id="IPR010179">
    <property type="entry name" value="CRISPR-assoc_prot_Cse3"/>
</dbReference>
<sequence>MVNVMSHLTIVPATSLRVKDWNDYGELHRVVMSLFNSAQLPGPPAEKRLSRNILFRVDESTAGKIILIRADVAPTNLPAAAKTKDVAVGAPAIDTPIRFRLAVNAIRRTMPSGPTVKRGHGTSPVDHMAEWVAAKLDAGVRDVTIFDHVRTVASSGRAPLQLDVVDGYGIVRDVAALEVLLQSGIGRSKAFGCGLLTVARA</sequence>
<organism evidence="1 2">
    <name type="scientific">Cryobacterium roopkundense</name>
    <dbReference type="NCBI Taxonomy" id="1001240"/>
    <lineage>
        <taxon>Bacteria</taxon>
        <taxon>Bacillati</taxon>
        <taxon>Actinomycetota</taxon>
        <taxon>Actinomycetes</taxon>
        <taxon>Micrococcales</taxon>
        <taxon>Microbacteriaceae</taxon>
        <taxon>Cryobacterium</taxon>
    </lineage>
</organism>
<name>A0A7W9A143_9MICO</name>
<dbReference type="Gene3D" id="3.30.70.1210">
    <property type="entry name" value="Crispr-associated protein, domain 2"/>
    <property type="match status" value="1"/>
</dbReference>
<dbReference type="SMART" id="SM01101">
    <property type="entry name" value="CRISPR_assoc"/>
    <property type="match status" value="1"/>
</dbReference>
<dbReference type="Gene3D" id="3.30.70.1200">
    <property type="entry name" value="Crispr-associated protein, domain 1"/>
    <property type="match status" value="1"/>
</dbReference>
<comment type="caution">
    <text evidence="1">The sequence shown here is derived from an EMBL/GenBank/DDBJ whole genome shotgun (WGS) entry which is preliminary data.</text>
</comment>
<dbReference type="SUPFAM" id="SSF117987">
    <property type="entry name" value="CRISPR-associated protein"/>
    <property type="match status" value="2"/>
</dbReference>
<accession>A0A7W9A143</accession>
<dbReference type="RefSeq" id="WP_084141606.1">
    <property type="nucleotide sequence ID" value="NZ_JACHBQ010000002.1"/>
</dbReference>
<dbReference type="Proteomes" id="UP000561726">
    <property type="component" value="Unassembled WGS sequence"/>
</dbReference>
<protein>
    <submittedName>
        <fullName evidence="1">CRISPR system Cascade subunit CasE</fullName>
    </submittedName>
</protein>
<dbReference type="EMBL" id="JACHBQ010000002">
    <property type="protein sequence ID" value="MBB5643635.1"/>
    <property type="molecule type" value="Genomic_DNA"/>
</dbReference>